<protein>
    <submittedName>
        <fullName evidence="2">ROK family protein</fullName>
    </submittedName>
</protein>
<dbReference type="EMBL" id="ABVL01000019">
    <property type="protein sequence ID" value="EDY17483.1"/>
    <property type="molecule type" value="Genomic_DNA"/>
</dbReference>
<dbReference type="CDD" id="cd24068">
    <property type="entry name" value="ASKHA_NBD_ROK_FnNanK-like"/>
    <property type="match status" value="1"/>
</dbReference>
<gene>
    <name evidence="2" type="ORF">CfE428DRAFT_5000</name>
</gene>
<evidence type="ECO:0000313" key="2">
    <source>
        <dbReference type="EMBL" id="EDY17483.1"/>
    </source>
</evidence>
<evidence type="ECO:0000256" key="1">
    <source>
        <dbReference type="ARBA" id="ARBA00006479"/>
    </source>
</evidence>
<evidence type="ECO:0000313" key="3">
    <source>
        <dbReference type="Proteomes" id="UP000005824"/>
    </source>
</evidence>
<comment type="similarity">
    <text evidence="1">Belongs to the ROK (NagC/XylR) family.</text>
</comment>
<dbReference type="eggNOG" id="COG1940">
    <property type="taxonomic scope" value="Bacteria"/>
</dbReference>
<accession>B4D7W0</accession>
<dbReference type="PANTHER" id="PTHR18964:SF149">
    <property type="entry name" value="BIFUNCTIONAL UDP-N-ACETYLGLUCOSAMINE 2-EPIMERASE_N-ACETYLMANNOSAMINE KINASE"/>
    <property type="match status" value="1"/>
</dbReference>
<reference evidence="2 3" key="1">
    <citation type="journal article" date="2011" name="J. Bacteriol.">
        <title>Genome sequence of Chthoniobacter flavus Ellin428, an aerobic heterotrophic soil bacterium.</title>
        <authorList>
            <person name="Kant R."/>
            <person name="van Passel M.W."/>
            <person name="Palva A."/>
            <person name="Lucas S."/>
            <person name="Lapidus A."/>
            <person name="Glavina Del Rio T."/>
            <person name="Dalin E."/>
            <person name="Tice H."/>
            <person name="Bruce D."/>
            <person name="Goodwin L."/>
            <person name="Pitluck S."/>
            <person name="Larimer F.W."/>
            <person name="Land M.L."/>
            <person name="Hauser L."/>
            <person name="Sangwan P."/>
            <person name="de Vos W.M."/>
            <person name="Janssen P.H."/>
            <person name="Smidt H."/>
        </authorList>
    </citation>
    <scope>NUCLEOTIDE SEQUENCE [LARGE SCALE GENOMIC DNA]</scope>
    <source>
        <strain evidence="2 3">Ellin428</strain>
    </source>
</reference>
<keyword evidence="3" id="KW-1185">Reference proteome</keyword>
<dbReference type="FunCoup" id="B4D7W0">
    <property type="interactions" value="282"/>
</dbReference>
<dbReference type="Pfam" id="PF00480">
    <property type="entry name" value="ROK"/>
    <property type="match status" value="1"/>
</dbReference>
<dbReference type="InterPro" id="IPR049874">
    <property type="entry name" value="ROK_cs"/>
</dbReference>
<dbReference type="InParanoid" id="B4D7W0"/>
<dbReference type="STRING" id="497964.CfE428DRAFT_5000"/>
<proteinExistence type="inferred from homology"/>
<organism evidence="2 3">
    <name type="scientific">Chthoniobacter flavus Ellin428</name>
    <dbReference type="NCBI Taxonomy" id="497964"/>
    <lineage>
        <taxon>Bacteria</taxon>
        <taxon>Pseudomonadati</taxon>
        <taxon>Verrucomicrobiota</taxon>
        <taxon>Spartobacteria</taxon>
        <taxon>Chthoniobacterales</taxon>
        <taxon>Chthoniobacteraceae</taxon>
        <taxon>Chthoniobacter</taxon>
    </lineage>
</organism>
<dbReference type="SUPFAM" id="SSF53067">
    <property type="entry name" value="Actin-like ATPase domain"/>
    <property type="match status" value="1"/>
</dbReference>
<dbReference type="Proteomes" id="UP000005824">
    <property type="component" value="Unassembled WGS sequence"/>
</dbReference>
<dbReference type="InterPro" id="IPR000600">
    <property type="entry name" value="ROK"/>
</dbReference>
<comment type="caution">
    <text evidence="2">The sequence shown here is derived from an EMBL/GenBank/DDBJ whole genome shotgun (WGS) entry which is preliminary data.</text>
</comment>
<name>B4D7W0_9BACT</name>
<dbReference type="Gene3D" id="3.30.420.40">
    <property type="match status" value="2"/>
</dbReference>
<dbReference type="PANTHER" id="PTHR18964">
    <property type="entry name" value="ROK (REPRESSOR, ORF, KINASE) FAMILY"/>
    <property type="match status" value="1"/>
</dbReference>
<dbReference type="InterPro" id="IPR043129">
    <property type="entry name" value="ATPase_NBD"/>
</dbReference>
<dbReference type="PROSITE" id="PS01125">
    <property type="entry name" value="ROK"/>
    <property type="match status" value="1"/>
</dbReference>
<dbReference type="AlphaFoldDB" id="B4D7W0"/>
<sequence>MWVTQRSSARTPKRKRQRRRYLEFAGRRGLTSPGLARSLRPTLSMDTKRKAIGIDFGGTTIKSAVVEDGRLIQHGDVIETTEHHGAPALIEEILGVIAALRITHPEVAALGVGLPGFIDSLNGIVHELTNVPGWDEVPLRRILQERTGLPTIIENDAKAMAYGEFKYGAAKGCRFVLCITLGTGVGGALVLDGRLYRGAQLAAGELGHASIDYRGTPGLYKNPGDLEMFVGNHRIAARASQLYKVAGRNVPVEECTPYDLEKAARNGDPVAKQMWENVGLELGCALVNMIWLLNPDAIVIGGGVAKAGDLLFGPIQRTIRERTLPLFNQNLRVVPAALGNEAGIIGNATLALEAAEVRK</sequence>